<keyword evidence="3" id="KW-1185">Reference proteome</keyword>
<gene>
    <name evidence="2" type="ORF">AAFF_G00185560</name>
</gene>
<reference evidence="2" key="1">
    <citation type="journal article" date="2023" name="Science">
        <title>Genome structures resolve the early diversification of teleost fishes.</title>
        <authorList>
            <person name="Parey E."/>
            <person name="Louis A."/>
            <person name="Montfort J."/>
            <person name="Bouchez O."/>
            <person name="Roques C."/>
            <person name="Iampietro C."/>
            <person name="Lluch J."/>
            <person name="Castinel A."/>
            <person name="Donnadieu C."/>
            <person name="Desvignes T."/>
            <person name="Floi Bucao C."/>
            <person name="Jouanno E."/>
            <person name="Wen M."/>
            <person name="Mejri S."/>
            <person name="Dirks R."/>
            <person name="Jansen H."/>
            <person name="Henkel C."/>
            <person name="Chen W.J."/>
            <person name="Zahm M."/>
            <person name="Cabau C."/>
            <person name="Klopp C."/>
            <person name="Thompson A.W."/>
            <person name="Robinson-Rechavi M."/>
            <person name="Braasch I."/>
            <person name="Lecointre G."/>
            <person name="Bobe J."/>
            <person name="Postlethwait J.H."/>
            <person name="Berthelot C."/>
            <person name="Roest Crollius H."/>
            <person name="Guiguen Y."/>
        </authorList>
    </citation>
    <scope>NUCLEOTIDE SEQUENCE</scope>
    <source>
        <strain evidence="2">NC1722</strain>
    </source>
</reference>
<feature type="coiled-coil region" evidence="1">
    <location>
        <begin position="4"/>
        <end position="38"/>
    </location>
</feature>
<dbReference type="AlphaFoldDB" id="A0AAD7RK57"/>
<comment type="caution">
    <text evidence="2">The sequence shown here is derived from an EMBL/GenBank/DDBJ whole genome shotgun (WGS) entry which is preliminary data.</text>
</comment>
<name>A0AAD7RK57_9TELE</name>
<dbReference type="EMBL" id="JAINUG010000248">
    <property type="protein sequence ID" value="KAJ8385520.1"/>
    <property type="molecule type" value="Genomic_DNA"/>
</dbReference>
<accession>A0AAD7RK57</accession>
<evidence type="ECO:0000256" key="1">
    <source>
        <dbReference type="SAM" id="Coils"/>
    </source>
</evidence>
<organism evidence="2 3">
    <name type="scientific">Aldrovandia affinis</name>
    <dbReference type="NCBI Taxonomy" id="143900"/>
    <lineage>
        <taxon>Eukaryota</taxon>
        <taxon>Metazoa</taxon>
        <taxon>Chordata</taxon>
        <taxon>Craniata</taxon>
        <taxon>Vertebrata</taxon>
        <taxon>Euteleostomi</taxon>
        <taxon>Actinopterygii</taxon>
        <taxon>Neopterygii</taxon>
        <taxon>Teleostei</taxon>
        <taxon>Notacanthiformes</taxon>
        <taxon>Halosauridae</taxon>
        <taxon>Aldrovandia</taxon>
    </lineage>
</organism>
<evidence type="ECO:0000313" key="3">
    <source>
        <dbReference type="Proteomes" id="UP001221898"/>
    </source>
</evidence>
<protein>
    <submittedName>
        <fullName evidence="2">Uncharacterized protein</fullName>
    </submittedName>
</protein>
<sequence length="207" mass="23729">MQQVATLQTQVKGLKDQLKEKNEKFDKLEKRIDDIEQYSRIDDLIISGLKTKHRSFASVAAANDVDDPSLIETDSLEKQVVDFFKSKNMPMESHYIGACHTLPRKDSPTPAIIVRFVNRKHKTGLLKQGFKLKGTDVYVNEHLTKKNADIAKEARKLQKEKKIKATWTRNCKVLIKLNGATPEDEEVKVIKEIGALEQYNKRWPVTL</sequence>
<dbReference type="Proteomes" id="UP001221898">
    <property type="component" value="Unassembled WGS sequence"/>
</dbReference>
<keyword evidence="1" id="KW-0175">Coiled coil</keyword>
<evidence type="ECO:0000313" key="2">
    <source>
        <dbReference type="EMBL" id="KAJ8385520.1"/>
    </source>
</evidence>
<proteinExistence type="predicted"/>